<feature type="binding site" evidence="4">
    <location>
        <position position="161"/>
    </location>
    <ligand>
        <name>a divalent metal cation</name>
        <dbReference type="ChEBI" id="CHEBI:60240"/>
        <label>2</label>
    </ligand>
</feature>
<feature type="binding site" evidence="4">
    <location>
        <position position="12"/>
    </location>
    <ligand>
        <name>a divalent metal cation</name>
        <dbReference type="ChEBI" id="CHEBI:60240"/>
        <label>1</label>
    </ligand>
</feature>
<dbReference type="FunFam" id="3.20.20.140:FF:000005">
    <property type="entry name" value="TatD family hydrolase"/>
    <property type="match status" value="1"/>
</dbReference>
<dbReference type="PIRSF" id="PIRSF005902">
    <property type="entry name" value="DNase_TatD"/>
    <property type="match status" value="1"/>
</dbReference>
<evidence type="ECO:0000256" key="3">
    <source>
        <dbReference type="ARBA" id="ARBA00022801"/>
    </source>
</evidence>
<evidence type="ECO:0000313" key="5">
    <source>
        <dbReference type="EMBL" id="HIZ88826.1"/>
    </source>
</evidence>
<dbReference type="PANTHER" id="PTHR46124">
    <property type="entry name" value="D-AMINOACYL-TRNA DEACYLASE"/>
    <property type="match status" value="1"/>
</dbReference>
<evidence type="ECO:0000256" key="2">
    <source>
        <dbReference type="ARBA" id="ARBA00022723"/>
    </source>
</evidence>
<comment type="similarity">
    <text evidence="1">Belongs to the metallo-dependent hydrolases superfamily. TatD-type hydrolase family.</text>
</comment>
<proteinExistence type="inferred from homology"/>
<keyword evidence="2 4" id="KW-0479">Metal-binding</keyword>
<dbReference type="EMBL" id="DXAQ01000037">
    <property type="protein sequence ID" value="HIZ88826.1"/>
    <property type="molecule type" value="Genomic_DNA"/>
</dbReference>
<dbReference type="CDD" id="cd01310">
    <property type="entry name" value="TatD_DNAse"/>
    <property type="match status" value="1"/>
</dbReference>
<dbReference type="InterPro" id="IPR032466">
    <property type="entry name" value="Metal_Hydrolase"/>
</dbReference>
<dbReference type="GO" id="GO:0016788">
    <property type="term" value="F:hydrolase activity, acting on ester bonds"/>
    <property type="evidence" value="ECO:0007669"/>
    <property type="project" value="InterPro"/>
</dbReference>
<accession>A0A9D2GTR4</accession>
<dbReference type="Proteomes" id="UP000824176">
    <property type="component" value="Unassembled WGS sequence"/>
</dbReference>
<evidence type="ECO:0000256" key="4">
    <source>
        <dbReference type="PIRSR" id="PIRSR005902-1"/>
    </source>
</evidence>
<dbReference type="GO" id="GO:0046872">
    <property type="term" value="F:metal ion binding"/>
    <property type="evidence" value="ECO:0007669"/>
    <property type="project" value="UniProtKB-KW"/>
</dbReference>
<evidence type="ECO:0000313" key="6">
    <source>
        <dbReference type="Proteomes" id="UP000824176"/>
    </source>
</evidence>
<dbReference type="PROSITE" id="PS01090">
    <property type="entry name" value="TATD_2"/>
    <property type="match status" value="1"/>
</dbReference>
<feature type="binding site" evidence="4">
    <location>
        <position position="134"/>
    </location>
    <ligand>
        <name>a divalent metal cation</name>
        <dbReference type="ChEBI" id="CHEBI:60240"/>
        <label>2</label>
    </ligand>
</feature>
<dbReference type="Pfam" id="PF01026">
    <property type="entry name" value="TatD_DNase"/>
    <property type="match status" value="1"/>
</dbReference>
<keyword evidence="3 5" id="KW-0378">Hydrolase</keyword>
<dbReference type="InterPro" id="IPR018228">
    <property type="entry name" value="DNase_TatD-rel_CS"/>
</dbReference>
<reference evidence="5" key="2">
    <citation type="submission" date="2021-04" db="EMBL/GenBank/DDBJ databases">
        <authorList>
            <person name="Gilroy R."/>
        </authorList>
    </citation>
    <scope>NUCLEOTIDE SEQUENCE</scope>
    <source>
        <strain evidence="5">ChiW4-1371</strain>
    </source>
</reference>
<sequence length="264" mass="30273">METDFWTDSHAHIHSDEHGRTAEELITSAKEKGVGRIITIGIDYDDSVKAVETASKYDNIYTAVGMHPEYADKYSHNNDYERFYQLAQNKKVVAVGETGLDFYYEENPAEDMQNILFKDMIDISCRVDKPLVIHSRSAAEKCIKILDDALKKYNNLKGIFHCFDGSEIVLDWIRDKNFYISYAGNITFKSAENLRQALLKTPVERLLIETDSPYLAPVPVRGKQNMPANVVYTGEYVAEFLNMKYTDLKLQLEENFNKIMKGVI</sequence>
<gene>
    <name evidence="5" type="ORF">H9804_02680</name>
</gene>
<name>A0A9D2GTR4_9BACT</name>
<dbReference type="NCBIfam" id="TIGR00010">
    <property type="entry name" value="YchF/TatD family DNA exonuclease"/>
    <property type="match status" value="1"/>
</dbReference>
<feature type="binding site" evidence="4">
    <location>
        <position position="10"/>
    </location>
    <ligand>
        <name>a divalent metal cation</name>
        <dbReference type="ChEBI" id="CHEBI:60240"/>
        <label>1</label>
    </ligand>
</feature>
<organism evidence="5 6">
    <name type="scientific">Candidatus Mucispirillum faecigallinarum</name>
    <dbReference type="NCBI Taxonomy" id="2838699"/>
    <lineage>
        <taxon>Bacteria</taxon>
        <taxon>Pseudomonadati</taxon>
        <taxon>Deferribacterota</taxon>
        <taxon>Deferribacteres</taxon>
        <taxon>Deferribacterales</taxon>
        <taxon>Mucispirillaceae</taxon>
        <taxon>Mucispirillum</taxon>
    </lineage>
</organism>
<protein>
    <submittedName>
        <fullName evidence="5">TatD family hydrolase</fullName>
    </submittedName>
</protein>
<dbReference type="SUPFAM" id="SSF51556">
    <property type="entry name" value="Metallo-dependent hydrolases"/>
    <property type="match status" value="1"/>
</dbReference>
<reference evidence="5" key="1">
    <citation type="journal article" date="2021" name="PeerJ">
        <title>Extensive microbial diversity within the chicken gut microbiome revealed by metagenomics and culture.</title>
        <authorList>
            <person name="Gilroy R."/>
            <person name="Ravi A."/>
            <person name="Getino M."/>
            <person name="Pursley I."/>
            <person name="Horton D.L."/>
            <person name="Alikhan N.F."/>
            <person name="Baker D."/>
            <person name="Gharbi K."/>
            <person name="Hall N."/>
            <person name="Watson M."/>
            <person name="Adriaenssens E.M."/>
            <person name="Foster-Nyarko E."/>
            <person name="Jarju S."/>
            <person name="Secka A."/>
            <person name="Antonio M."/>
            <person name="Oren A."/>
            <person name="Chaudhuri R.R."/>
            <person name="La Ragione R."/>
            <person name="Hildebrand F."/>
            <person name="Pallen M.J."/>
        </authorList>
    </citation>
    <scope>NUCLEOTIDE SEQUENCE</scope>
    <source>
        <strain evidence="5">ChiW4-1371</strain>
    </source>
</reference>
<comment type="caution">
    <text evidence="5">The sequence shown here is derived from an EMBL/GenBank/DDBJ whole genome shotgun (WGS) entry which is preliminary data.</text>
</comment>
<dbReference type="PROSITE" id="PS01091">
    <property type="entry name" value="TATD_3"/>
    <property type="match status" value="1"/>
</dbReference>
<dbReference type="PANTHER" id="PTHR46124:SF2">
    <property type="entry name" value="D-AMINOACYL-TRNA DEACYLASE"/>
    <property type="match status" value="1"/>
</dbReference>
<evidence type="ECO:0000256" key="1">
    <source>
        <dbReference type="ARBA" id="ARBA00009275"/>
    </source>
</evidence>
<dbReference type="Gene3D" id="3.20.20.140">
    <property type="entry name" value="Metal-dependent hydrolases"/>
    <property type="match status" value="1"/>
</dbReference>
<feature type="binding site" evidence="4">
    <location>
        <position position="97"/>
    </location>
    <ligand>
        <name>a divalent metal cation</name>
        <dbReference type="ChEBI" id="CHEBI:60240"/>
        <label>1</label>
    </ligand>
</feature>
<dbReference type="InterPro" id="IPR015991">
    <property type="entry name" value="TatD/YcfH-like"/>
</dbReference>
<dbReference type="AlphaFoldDB" id="A0A9D2GTR4"/>
<feature type="binding site" evidence="4">
    <location>
        <position position="211"/>
    </location>
    <ligand>
        <name>a divalent metal cation</name>
        <dbReference type="ChEBI" id="CHEBI:60240"/>
        <label>1</label>
    </ligand>
</feature>
<dbReference type="GO" id="GO:0004536">
    <property type="term" value="F:DNA nuclease activity"/>
    <property type="evidence" value="ECO:0007669"/>
    <property type="project" value="InterPro"/>
</dbReference>
<dbReference type="InterPro" id="IPR001130">
    <property type="entry name" value="TatD-like"/>
</dbReference>